<accession>A0ABS1UNP9</accession>
<dbReference type="Pfam" id="PF07179">
    <property type="entry name" value="SseB"/>
    <property type="match status" value="2"/>
</dbReference>
<evidence type="ECO:0000259" key="2">
    <source>
        <dbReference type="Pfam" id="PF07179"/>
    </source>
</evidence>
<dbReference type="InterPro" id="IPR009839">
    <property type="entry name" value="SseB_N"/>
</dbReference>
<name>A0ABS1UNP9_9ACTN</name>
<gene>
    <name evidence="3" type="ORF">JMF97_13990</name>
</gene>
<dbReference type="EMBL" id="JAETXL010000004">
    <property type="protein sequence ID" value="MBL6277268.1"/>
    <property type="molecule type" value="Genomic_DNA"/>
</dbReference>
<organism evidence="3 4">
    <name type="scientific">Micromonospora fiedleri</name>
    <dbReference type="NCBI Taxonomy" id="1157498"/>
    <lineage>
        <taxon>Bacteria</taxon>
        <taxon>Bacillati</taxon>
        <taxon>Actinomycetota</taxon>
        <taxon>Actinomycetes</taxon>
        <taxon>Micromonosporales</taxon>
        <taxon>Micromonosporaceae</taxon>
        <taxon>Micromonospora</taxon>
    </lineage>
</organism>
<reference evidence="3 4" key="1">
    <citation type="submission" date="2021-01" db="EMBL/GenBank/DDBJ databases">
        <title>Genome sequencing of Micromonospora fiedleri MG-37.</title>
        <authorList>
            <person name="Moreland P.E.J."/>
            <person name="Stach J.E.M."/>
        </authorList>
    </citation>
    <scope>NUCLEOTIDE SEQUENCE [LARGE SCALE GENOMIC DNA]</scope>
    <source>
        <strain evidence="3 4">MG-37</strain>
    </source>
</reference>
<evidence type="ECO:0000256" key="1">
    <source>
        <dbReference type="SAM" id="MobiDB-lite"/>
    </source>
</evidence>
<dbReference type="Proteomes" id="UP000661193">
    <property type="component" value="Unassembled WGS sequence"/>
</dbReference>
<sequence length="432" mass="47235">MTDPQRTDPQPTTVTGWQPTTATERALLAAAEQDDGTAFLAALATGPLLLPVPPTATAEAPVPWPTGHHEGVTHVMAYTSPAAIAAGLPGQDVTYRVSVLTDLAVDWPDERWMLAVNAGLPIAVRLTADELASLTAALVEAERPLREAVRRQDPDALMSALLRTELLLPLRPDGPATRDLGDPDFPWWCLPDEQGRPSLPVFTSEARLRQALGDHDLVAISSLQLTEHWPDASWQLSLNPETPLAATLPGEAVLTLRDWLGELRHVLDDAAEQERTRRVSAAYADPSTVGIPVPRAAAEPTVDVDEGPDPDVPLRLQLVIPHRYLASYLDDGYDRAAGLVHAWYGPGRDTPVRLYRRLGLLGPGSPFEESDEWVAVLRWPPDESTPPEWGQGQPRMESLIVPDGTELRCLHQDGRDEFLARFDATARRWSPA</sequence>
<feature type="domain" description="SseB protein N-terminal" evidence="2">
    <location>
        <begin position="25"/>
        <end position="132"/>
    </location>
</feature>
<evidence type="ECO:0000313" key="4">
    <source>
        <dbReference type="Proteomes" id="UP000661193"/>
    </source>
</evidence>
<dbReference type="RefSeq" id="WP_203221935.1">
    <property type="nucleotide sequence ID" value="NZ_JAETXL010000004.1"/>
</dbReference>
<proteinExistence type="predicted"/>
<evidence type="ECO:0000313" key="3">
    <source>
        <dbReference type="EMBL" id="MBL6277268.1"/>
    </source>
</evidence>
<feature type="region of interest" description="Disordered" evidence="1">
    <location>
        <begin position="1"/>
        <end position="20"/>
    </location>
</feature>
<feature type="domain" description="SseB protein N-terminal" evidence="2">
    <location>
        <begin position="146"/>
        <end position="253"/>
    </location>
</feature>
<keyword evidence="4" id="KW-1185">Reference proteome</keyword>
<comment type="caution">
    <text evidence="3">The sequence shown here is derived from an EMBL/GenBank/DDBJ whole genome shotgun (WGS) entry which is preliminary data.</text>
</comment>
<protein>
    <submittedName>
        <fullName evidence="3">SseB family protein</fullName>
    </submittedName>
</protein>